<comment type="cofactor">
    <cofactor evidence="1">
        <name>FAD</name>
        <dbReference type="ChEBI" id="CHEBI:57692"/>
    </cofactor>
</comment>
<dbReference type="InterPro" id="IPR012999">
    <property type="entry name" value="Pyr_OxRdtase_I_AS"/>
</dbReference>
<keyword evidence="4 10" id="KW-0285">Flavoprotein</keyword>
<dbReference type="InterPro" id="IPR023753">
    <property type="entry name" value="FAD/NAD-binding_dom"/>
</dbReference>
<evidence type="ECO:0000256" key="8">
    <source>
        <dbReference type="ARBA" id="ARBA00023157"/>
    </source>
</evidence>
<name>A0A915K3F6_ROMCU</name>
<keyword evidence="5 10" id="KW-0274">FAD</keyword>
<keyword evidence="6" id="KW-0712">Selenocysteine</keyword>
<dbReference type="Pfam" id="PF02852">
    <property type="entry name" value="Pyr_redox_dim"/>
    <property type="match status" value="1"/>
</dbReference>
<dbReference type="AlphaFoldDB" id="A0A915K3F6"/>
<dbReference type="GO" id="GO:0050660">
    <property type="term" value="F:flavin adenine dinucleotide binding"/>
    <property type="evidence" value="ECO:0007669"/>
    <property type="project" value="InterPro"/>
</dbReference>
<dbReference type="InterPro" id="IPR036188">
    <property type="entry name" value="FAD/NAD-bd_sf"/>
</dbReference>
<comment type="similarity">
    <text evidence="2 10">Belongs to the class-I pyridine nucleotide-disulfide oxidoreductase family.</text>
</comment>
<evidence type="ECO:0000256" key="10">
    <source>
        <dbReference type="RuleBase" id="RU003691"/>
    </source>
</evidence>
<dbReference type="GO" id="GO:0005829">
    <property type="term" value="C:cytosol"/>
    <property type="evidence" value="ECO:0007669"/>
    <property type="project" value="TreeGrafter"/>
</dbReference>
<dbReference type="InterPro" id="IPR004099">
    <property type="entry name" value="Pyr_nucl-diS_OxRdtase_dimer"/>
</dbReference>
<dbReference type="PANTHER" id="PTHR42737">
    <property type="entry name" value="GLUTATHIONE REDUCTASE"/>
    <property type="match status" value="1"/>
</dbReference>
<dbReference type="WBParaSite" id="nRc.2.0.1.t32742-RA">
    <property type="protein sequence ID" value="nRc.2.0.1.t32742-RA"/>
    <property type="gene ID" value="nRc.2.0.1.g32742"/>
</dbReference>
<dbReference type="GO" id="GO:0034599">
    <property type="term" value="P:cellular response to oxidative stress"/>
    <property type="evidence" value="ECO:0007669"/>
    <property type="project" value="TreeGrafter"/>
</dbReference>
<dbReference type="EC" id="1.8.1.9" evidence="3"/>
<evidence type="ECO:0000259" key="11">
    <source>
        <dbReference type="Pfam" id="PF02852"/>
    </source>
</evidence>
<evidence type="ECO:0000259" key="12">
    <source>
        <dbReference type="Pfam" id="PF07992"/>
    </source>
</evidence>
<dbReference type="GO" id="GO:0005739">
    <property type="term" value="C:mitochondrion"/>
    <property type="evidence" value="ECO:0007669"/>
    <property type="project" value="TreeGrafter"/>
</dbReference>
<dbReference type="InterPro" id="IPR046952">
    <property type="entry name" value="GSHR/TRXR-like"/>
</dbReference>
<dbReference type="SUPFAM" id="SSF51905">
    <property type="entry name" value="FAD/NAD(P)-binding domain"/>
    <property type="match status" value="1"/>
</dbReference>
<dbReference type="Gene3D" id="3.50.50.60">
    <property type="entry name" value="FAD/NAD(P)-binding domain"/>
    <property type="match status" value="1"/>
</dbReference>
<protein>
    <recommendedName>
        <fullName evidence="3">thioredoxin-disulfide reductase (NADPH)</fullName>
        <ecNumber evidence="3">1.8.1.9</ecNumber>
    </recommendedName>
</protein>
<dbReference type="OMA" id="IIEGCEP"/>
<evidence type="ECO:0000313" key="13">
    <source>
        <dbReference type="Proteomes" id="UP000887565"/>
    </source>
</evidence>
<sequence length="495" mass="54249">MAVFNVLNSVSDYFEAGPEKLAEFNAEEFCSNILKSSKICIFALEENCASQQAILTLRLSGVTKFSRAIYDKNCDEELQDCPTDSEDNGLSCQIVDFSKFPKTHANFPNKLLHFSGRKAFPLIFIKGDCIGGNDELRDLLTKDLLQEYYKEHDYDLVVIGGGSGGLAASKRAAIKGKKVAVLDFVKPTPIGTTWGLGGTCVNVGCIPKKLMHQAAILGKSLEDAKKFGWQVADGAKNDWKTMVTNIKNHILSLNYGAKVELRQKSCTYINGYGSFVDSHTVKAIQKDGKEVILTSDRFLIATGLRPKYLDISGAKEYCITSDDLFTLKYPPGKTLLVGASYVSLECGGFLKGVGFDVTVMVRSILLRGFDQDMAERIGKHMEDHEIKLIRQAIPTKIEKIEEGTPGLYCVTYTQTTPEGEEEYCADFNTIVLAIGREAVTDDLNLDGVNDLRVIGIHYLGPNAGEVTQGFGLALKLKAKMSDLTSLVGIHPTTAE</sequence>
<dbReference type="GO" id="GO:0045454">
    <property type="term" value="P:cell redox homeostasis"/>
    <property type="evidence" value="ECO:0007669"/>
    <property type="project" value="InterPro"/>
</dbReference>
<keyword evidence="9 10" id="KW-0676">Redox-active center</keyword>
<reference evidence="14" key="1">
    <citation type="submission" date="2022-11" db="UniProtKB">
        <authorList>
            <consortium name="WormBaseParasite"/>
        </authorList>
    </citation>
    <scope>IDENTIFICATION</scope>
</reference>
<feature type="domain" description="FAD/NAD(P)-binding" evidence="12">
    <location>
        <begin position="154"/>
        <end position="448"/>
    </location>
</feature>
<evidence type="ECO:0000256" key="2">
    <source>
        <dbReference type="ARBA" id="ARBA00007532"/>
    </source>
</evidence>
<dbReference type="PROSITE" id="PS51354">
    <property type="entry name" value="GLUTAREDOXIN_2"/>
    <property type="match status" value="1"/>
</dbReference>
<dbReference type="Gene3D" id="3.30.390.30">
    <property type="match status" value="1"/>
</dbReference>
<dbReference type="Proteomes" id="UP000887565">
    <property type="component" value="Unplaced"/>
</dbReference>
<dbReference type="PRINTS" id="PR00411">
    <property type="entry name" value="PNDRDTASEI"/>
</dbReference>
<evidence type="ECO:0000313" key="14">
    <source>
        <dbReference type="WBParaSite" id="nRc.2.0.1.t32742-RA"/>
    </source>
</evidence>
<dbReference type="InterPro" id="IPR016156">
    <property type="entry name" value="FAD/NAD-linked_Rdtase_dimer_sf"/>
</dbReference>
<dbReference type="FunFam" id="3.50.50.60:FF:000012">
    <property type="entry name" value="Thioredoxin reductase 1, cytoplasmic"/>
    <property type="match status" value="1"/>
</dbReference>
<keyword evidence="13" id="KW-1185">Reference proteome</keyword>
<evidence type="ECO:0000256" key="9">
    <source>
        <dbReference type="ARBA" id="ARBA00023284"/>
    </source>
</evidence>
<dbReference type="PANTHER" id="PTHR42737:SF8">
    <property type="entry name" value="THIOREDOXIN-DISULFIDE REDUCTASE"/>
    <property type="match status" value="1"/>
</dbReference>
<feature type="domain" description="Pyridine nucleotide-disulphide oxidoreductase dimerisation" evidence="11">
    <location>
        <begin position="450"/>
        <end position="495"/>
    </location>
</feature>
<evidence type="ECO:0000256" key="7">
    <source>
        <dbReference type="ARBA" id="ARBA00023002"/>
    </source>
</evidence>
<dbReference type="FunFam" id="3.50.50.60:FF:000200">
    <property type="entry name" value="Thioredoxin reductase 2, mitochondrial"/>
    <property type="match status" value="1"/>
</dbReference>
<dbReference type="SUPFAM" id="SSF52833">
    <property type="entry name" value="Thioredoxin-like"/>
    <property type="match status" value="1"/>
</dbReference>
<dbReference type="SUPFAM" id="SSF55424">
    <property type="entry name" value="FAD/NAD-linked reductases, dimerisation (C-terminal) domain"/>
    <property type="match status" value="1"/>
</dbReference>
<dbReference type="InterPro" id="IPR036249">
    <property type="entry name" value="Thioredoxin-like_sf"/>
</dbReference>
<evidence type="ECO:0000256" key="1">
    <source>
        <dbReference type="ARBA" id="ARBA00001974"/>
    </source>
</evidence>
<keyword evidence="8" id="KW-1015">Disulfide bond</keyword>
<proteinExistence type="inferred from homology"/>
<evidence type="ECO:0000256" key="5">
    <source>
        <dbReference type="ARBA" id="ARBA00022827"/>
    </source>
</evidence>
<organism evidence="13 14">
    <name type="scientific">Romanomermis culicivorax</name>
    <name type="common">Nematode worm</name>
    <dbReference type="NCBI Taxonomy" id="13658"/>
    <lineage>
        <taxon>Eukaryota</taxon>
        <taxon>Metazoa</taxon>
        <taxon>Ecdysozoa</taxon>
        <taxon>Nematoda</taxon>
        <taxon>Enoplea</taxon>
        <taxon>Dorylaimia</taxon>
        <taxon>Mermithida</taxon>
        <taxon>Mermithoidea</taxon>
        <taxon>Mermithidae</taxon>
        <taxon>Romanomermis</taxon>
    </lineage>
</organism>
<keyword evidence="7 10" id="KW-0560">Oxidoreductase</keyword>
<evidence type="ECO:0000256" key="4">
    <source>
        <dbReference type="ARBA" id="ARBA00022630"/>
    </source>
</evidence>
<dbReference type="GO" id="GO:0006749">
    <property type="term" value="P:glutathione metabolic process"/>
    <property type="evidence" value="ECO:0007669"/>
    <property type="project" value="TreeGrafter"/>
</dbReference>
<dbReference type="PRINTS" id="PR00368">
    <property type="entry name" value="FADPNR"/>
</dbReference>
<evidence type="ECO:0000256" key="6">
    <source>
        <dbReference type="ARBA" id="ARBA00022933"/>
    </source>
</evidence>
<accession>A0A915K3F6</accession>
<dbReference type="PROSITE" id="PS00076">
    <property type="entry name" value="PYRIDINE_REDOX_1"/>
    <property type="match status" value="1"/>
</dbReference>
<dbReference type="GO" id="GO:0004362">
    <property type="term" value="F:glutathione-disulfide reductase (NADPH) activity"/>
    <property type="evidence" value="ECO:0007669"/>
    <property type="project" value="TreeGrafter"/>
</dbReference>
<dbReference type="Gene3D" id="3.40.30.10">
    <property type="entry name" value="Glutaredoxin"/>
    <property type="match status" value="1"/>
</dbReference>
<evidence type="ECO:0000256" key="3">
    <source>
        <dbReference type="ARBA" id="ARBA00012610"/>
    </source>
</evidence>
<dbReference type="Pfam" id="PF07992">
    <property type="entry name" value="Pyr_redox_2"/>
    <property type="match status" value="1"/>
</dbReference>